<keyword evidence="3" id="KW-1185">Reference proteome</keyword>
<accession>A0ABX7WAU4</accession>
<feature type="transmembrane region" description="Helical" evidence="1">
    <location>
        <begin position="32"/>
        <end position="50"/>
    </location>
</feature>
<sequence length="101" mass="10236">MSLLDALRPAGLGLLGAGLWAFSLHRHLLRRLLAFNVIGTGIFLLLMSLAGDGARAAAHGLVISGLLVALLGTALGALLIRRLEDLEPPGAAASAHGDGAP</sequence>
<keyword evidence="1" id="KW-1133">Transmembrane helix</keyword>
<protein>
    <submittedName>
        <fullName evidence="2">Na+/H+ antiporter subunit C</fullName>
    </submittedName>
</protein>
<dbReference type="Proteomes" id="UP000671868">
    <property type="component" value="Chromosome"/>
</dbReference>
<keyword evidence="1" id="KW-0472">Membrane</keyword>
<evidence type="ECO:0000313" key="3">
    <source>
        <dbReference type="Proteomes" id="UP000671868"/>
    </source>
</evidence>
<proteinExistence type="predicted"/>
<keyword evidence="1" id="KW-0812">Transmembrane</keyword>
<dbReference type="EMBL" id="CP053381">
    <property type="protein sequence ID" value="QTP56985.1"/>
    <property type="molecule type" value="Genomic_DNA"/>
</dbReference>
<evidence type="ECO:0000313" key="2">
    <source>
        <dbReference type="EMBL" id="QTP56985.1"/>
    </source>
</evidence>
<gene>
    <name evidence="2" type="ORF">HNO51_05345</name>
</gene>
<feature type="transmembrane region" description="Helical" evidence="1">
    <location>
        <begin position="6"/>
        <end position="25"/>
    </location>
</feature>
<name>A0ABX7WAU4_9GAMM</name>
<dbReference type="Gene3D" id="1.10.287.3510">
    <property type="match status" value="1"/>
</dbReference>
<reference evidence="2 3" key="1">
    <citation type="journal article" date="2021" name="Front. Microbiol.">
        <title>Aerobic Denitrification and Heterotrophic Sulfur Oxidation in the Genus Halomonas Revealed by Six Novel Species Characterizations and Genome-Based Analysis.</title>
        <authorList>
            <person name="Wang L."/>
            <person name="Shao Z."/>
        </authorList>
    </citation>
    <scope>NUCLEOTIDE SEQUENCE [LARGE SCALE GENOMIC DNA]</scope>
    <source>
        <strain evidence="2 3">MCCC 1A11059</strain>
    </source>
</reference>
<feature type="transmembrane region" description="Helical" evidence="1">
    <location>
        <begin position="56"/>
        <end position="80"/>
    </location>
</feature>
<organism evidence="2 3">
    <name type="scientific">Billgrantia sulfidoxydans</name>
    <dbReference type="NCBI Taxonomy" id="2733484"/>
    <lineage>
        <taxon>Bacteria</taxon>
        <taxon>Pseudomonadati</taxon>
        <taxon>Pseudomonadota</taxon>
        <taxon>Gammaproteobacteria</taxon>
        <taxon>Oceanospirillales</taxon>
        <taxon>Halomonadaceae</taxon>
        <taxon>Billgrantia</taxon>
    </lineage>
</organism>
<evidence type="ECO:0000256" key="1">
    <source>
        <dbReference type="SAM" id="Phobius"/>
    </source>
</evidence>